<dbReference type="InParanoid" id="A0A409VLB8"/>
<keyword evidence="3" id="KW-1185">Reference proteome</keyword>
<evidence type="ECO:0000313" key="2">
    <source>
        <dbReference type="EMBL" id="PPQ67006.1"/>
    </source>
</evidence>
<protein>
    <submittedName>
        <fullName evidence="2">Uncharacterized protein</fullName>
    </submittedName>
</protein>
<comment type="caution">
    <text evidence="2">The sequence shown here is derived from an EMBL/GenBank/DDBJ whole genome shotgun (WGS) entry which is preliminary data.</text>
</comment>
<evidence type="ECO:0000313" key="3">
    <source>
        <dbReference type="Proteomes" id="UP000284706"/>
    </source>
</evidence>
<gene>
    <name evidence="2" type="ORF">CVT26_009966</name>
</gene>
<evidence type="ECO:0000256" key="1">
    <source>
        <dbReference type="SAM" id="MobiDB-lite"/>
    </source>
</evidence>
<feature type="region of interest" description="Disordered" evidence="1">
    <location>
        <begin position="71"/>
        <end position="127"/>
    </location>
</feature>
<name>A0A409VLB8_9AGAR</name>
<dbReference type="Proteomes" id="UP000284706">
    <property type="component" value="Unassembled WGS sequence"/>
</dbReference>
<organism evidence="2 3">
    <name type="scientific">Gymnopilus dilepis</name>
    <dbReference type="NCBI Taxonomy" id="231916"/>
    <lineage>
        <taxon>Eukaryota</taxon>
        <taxon>Fungi</taxon>
        <taxon>Dikarya</taxon>
        <taxon>Basidiomycota</taxon>
        <taxon>Agaricomycotina</taxon>
        <taxon>Agaricomycetes</taxon>
        <taxon>Agaricomycetidae</taxon>
        <taxon>Agaricales</taxon>
        <taxon>Agaricineae</taxon>
        <taxon>Hymenogastraceae</taxon>
        <taxon>Gymnopilus</taxon>
    </lineage>
</organism>
<proteinExistence type="predicted"/>
<sequence>MLSPVARTECGVGVSCRVFLAAGWTEEGRPFVCAVEARRGRSSSVVVHYIVGSIRWLVELCHVEDHEYDPLHSGVPRSEEGHRQQGHRASQAGQGGAWAESDGIPKSCRAPARTSPVTTTTSKAKGTKGAGEAEALVCWHDVSGFLTARRTSEGQISRMKPAKSCDSGLPRRVPSKRPKVPDPKDKEGKVLRLATKLDQVSSSIFTLTYCSWAAALCRVVVMDSSASDVWAEERDWDRDWEE</sequence>
<reference evidence="2 3" key="1">
    <citation type="journal article" date="2018" name="Evol. Lett.">
        <title>Horizontal gene cluster transfer increased hallucinogenic mushroom diversity.</title>
        <authorList>
            <person name="Reynolds H.T."/>
            <person name="Vijayakumar V."/>
            <person name="Gluck-Thaler E."/>
            <person name="Korotkin H.B."/>
            <person name="Matheny P.B."/>
            <person name="Slot J.C."/>
        </authorList>
    </citation>
    <scope>NUCLEOTIDE SEQUENCE [LARGE SCALE GENOMIC DNA]</scope>
    <source>
        <strain evidence="2 3">SRW20</strain>
    </source>
</reference>
<accession>A0A409VLB8</accession>
<feature type="region of interest" description="Disordered" evidence="1">
    <location>
        <begin position="152"/>
        <end position="186"/>
    </location>
</feature>
<dbReference type="EMBL" id="NHYE01005616">
    <property type="protein sequence ID" value="PPQ67006.1"/>
    <property type="molecule type" value="Genomic_DNA"/>
</dbReference>
<dbReference type="AlphaFoldDB" id="A0A409VLB8"/>